<proteinExistence type="predicted"/>
<protein>
    <submittedName>
        <fullName evidence="1">Uncharacterized protein</fullName>
    </submittedName>
</protein>
<organism evidence="1 2">
    <name type="scientific">Qipengyuania profundimaris</name>
    <dbReference type="NCBI Taxonomy" id="3067652"/>
    <lineage>
        <taxon>Bacteria</taxon>
        <taxon>Pseudomonadati</taxon>
        <taxon>Pseudomonadota</taxon>
        <taxon>Alphaproteobacteria</taxon>
        <taxon>Sphingomonadales</taxon>
        <taxon>Erythrobacteraceae</taxon>
        <taxon>Qipengyuania</taxon>
    </lineage>
</organism>
<sequence length="46" mass="4974">MSGEIILCHTRTIKAQSAVEQHFIESTTKLTKLAADKSAKSKGDAK</sequence>
<dbReference type="Proteomes" id="UP001240639">
    <property type="component" value="Unassembled WGS sequence"/>
</dbReference>
<name>A0ABT9HL24_9SPHN</name>
<accession>A0ABT9HL24</accession>
<gene>
    <name evidence="1" type="ORF">Q9K02_01700</name>
</gene>
<reference evidence="1 2" key="1">
    <citation type="submission" date="2023-08" db="EMBL/GenBank/DDBJ databases">
        <title>genomic of G39.</title>
        <authorList>
            <person name="Wang Y."/>
        </authorList>
    </citation>
    <scope>NUCLEOTIDE SEQUENCE [LARGE SCALE GENOMIC DNA]</scope>
    <source>
        <strain evidence="1 2">G39</strain>
    </source>
</reference>
<comment type="caution">
    <text evidence="1">The sequence shown here is derived from an EMBL/GenBank/DDBJ whole genome shotgun (WGS) entry which is preliminary data.</text>
</comment>
<keyword evidence="2" id="KW-1185">Reference proteome</keyword>
<evidence type="ECO:0000313" key="2">
    <source>
        <dbReference type="Proteomes" id="UP001240639"/>
    </source>
</evidence>
<evidence type="ECO:0000313" key="1">
    <source>
        <dbReference type="EMBL" id="MDP4573851.1"/>
    </source>
</evidence>
<dbReference type="RefSeq" id="WP_305931316.1">
    <property type="nucleotide sequence ID" value="NZ_JAVAIM010000001.1"/>
</dbReference>
<dbReference type="EMBL" id="JAVAIM010000001">
    <property type="protein sequence ID" value="MDP4573851.1"/>
    <property type="molecule type" value="Genomic_DNA"/>
</dbReference>